<gene>
    <name evidence="12" type="ORF">GTA51_08645</name>
</gene>
<dbReference type="InterPro" id="IPR036890">
    <property type="entry name" value="HATPase_C_sf"/>
</dbReference>
<feature type="domain" description="CHASE" evidence="11">
    <location>
        <begin position="109"/>
        <end position="198"/>
    </location>
</feature>
<name>A0A7C9INI3_9BACT</name>
<dbReference type="PANTHER" id="PTHR44757">
    <property type="entry name" value="DIGUANYLATE CYCLASE DGCP"/>
    <property type="match status" value="1"/>
</dbReference>
<dbReference type="CDD" id="cd00130">
    <property type="entry name" value="PAS"/>
    <property type="match status" value="3"/>
</dbReference>
<reference evidence="12 13" key="1">
    <citation type="submission" date="2020-01" db="EMBL/GenBank/DDBJ databases">
        <title>Genome sequence of Desulfovibrio aerotolerans DSM 16695(T).</title>
        <authorList>
            <person name="Karnachuk O."/>
            <person name="Avakyan M."/>
            <person name="Mardanov A."/>
            <person name="Kadnikov V."/>
            <person name="Ravin N."/>
        </authorList>
    </citation>
    <scope>NUCLEOTIDE SEQUENCE [LARGE SCALE GENOMIC DNA]</scope>
    <source>
        <strain evidence="12 13">DSM 16695</strain>
    </source>
</reference>
<dbReference type="InterPro" id="IPR000700">
    <property type="entry name" value="PAS-assoc_C"/>
</dbReference>
<dbReference type="PROSITE" id="PS50109">
    <property type="entry name" value="HIS_KIN"/>
    <property type="match status" value="1"/>
</dbReference>
<dbReference type="Pfam" id="PF03924">
    <property type="entry name" value="CHASE"/>
    <property type="match status" value="1"/>
</dbReference>
<dbReference type="Gene3D" id="1.10.287.130">
    <property type="match status" value="1"/>
</dbReference>
<dbReference type="Pfam" id="PF13188">
    <property type="entry name" value="PAS_8"/>
    <property type="match status" value="1"/>
</dbReference>
<evidence type="ECO:0000256" key="1">
    <source>
        <dbReference type="ARBA" id="ARBA00000085"/>
    </source>
</evidence>
<feature type="domain" description="PAC" evidence="10">
    <location>
        <begin position="640"/>
        <end position="692"/>
    </location>
</feature>
<evidence type="ECO:0000256" key="7">
    <source>
        <dbReference type="SAM" id="Phobius"/>
    </source>
</evidence>
<dbReference type="EC" id="2.7.13.3" evidence="3"/>
<dbReference type="InterPro" id="IPR000014">
    <property type="entry name" value="PAS"/>
</dbReference>
<dbReference type="InterPro" id="IPR005467">
    <property type="entry name" value="His_kinase_dom"/>
</dbReference>
<feature type="domain" description="Histidine kinase" evidence="8">
    <location>
        <begin position="822"/>
        <end position="1032"/>
    </location>
</feature>
<dbReference type="SMART" id="SM01079">
    <property type="entry name" value="CHASE"/>
    <property type="match status" value="1"/>
</dbReference>
<dbReference type="SMART" id="SM00086">
    <property type="entry name" value="PAC"/>
    <property type="match status" value="3"/>
</dbReference>
<dbReference type="InterPro" id="IPR001610">
    <property type="entry name" value="PAC"/>
</dbReference>
<dbReference type="SMART" id="SM00387">
    <property type="entry name" value="HATPase_c"/>
    <property type="match status" value="1"/>
</dbReference>
<dbReference type="Pfam" id="PF00512">
    <property type="entry name" value="HisKA"/>
    <property type="match status" value="1"/>
</dbReference>
<dbReference type="Gene3D" id="3.30.565.10">
    <property type="entry name" value="Histidine kinase-like ATPase, C-terminal domain"/>
    <property type="match status" value="1"/>
</dbReference>
<evidence type="ECO:0000313" key="13">
    <source>
        <dbReference type="Proteomes" id="UP000482487"/>
    </source>
</evidence>
<dbReference type="Gene3D" id="3.30.450.20">
    <property type="entry name" value="PAS domain"/>
    <property type="match status" value="4"/>
</dbReference>
<dbReference type="InterPro" id="IPR003661">
    <property type="entry name" value="HisK_dim/P_dom"/>
</dbReference>
<dbReference type="AlphaFoldDB" id="A0A7C9INI3"/>
<dbReference type="Pfam" id="PF02518">
    <property type="entry name" value="HATPase_c"/>
    <property type="match status" value="1"/>
</dbReference>
<evidence type="ECO:0000256" key="5">
    <source>
        <dbReference type="ARBA" id="ARBA00022989"/>
    </source>
</evidence>
<comment type="caution">
    <text evidence="12">The sequence shown here is derived from an EMBL/GenBank/DDBJ whole genome shotgun (WGS) entry which is preliminary data.</text>
</comment>
<feature type="domain" description="PAS" evidence="9">
    <location>
        <begin position="567"/>
        <end position="613"/>
    </location>
</feature>
<dbReference type="Pfam" id="PF08448">
    <property type="entry name" value="PAS_4"/>
    <property type="match status" value="2"/>
</dbReference>
<dbReference type="Proteomes" id="UP000482487">
    <property type="component" value="Unassembled WGS sequence"/>
</dbReference>
<dbReference type="PROSITE" id="PS50839">
    <property type="entry name" value="CHASE"/>
    <property type="match status" value="1"/>
</dbReference>
<keyword evidence="5 7" id="KW-1133">Transmembrane helix</keyword>
<dbReference type="RefSeq" id="WP_160960315.1">
    <property type="nucleotide sequence ID" value="NZ_WVUD01000012.1"/>
</dbReference>
<dbReference type="SUPFAM" id="SSF55785">
    <property type="entry name" value="PYP-like sensor domain (PAS domain)"/>
    <property type="match status" value="4"/>
</dbReference>
<protein>
    <recommendedName>
        <fullName evidence="3">histidine kinase</fullName>
        <ecNumber evidence="3">2.7.13.3</ecNumber>
    </recommendedName>
</protein>
<comment type="subcellular location">
    <subcellularLocation>
        <location evidence="2">Membrane</location>
    </subcellularLocation>
</comment>
<feature type="domain" description="PAS" evidence="9">
    <location>
        <begin position="450"/>
        <end position="498"/>
    </location>
</feature>
<proteinExistence type="predicted"/>
<evidence type="ECO:0000256" key="6">
    <source>
        <dbReference type="ARBA" id="ARBA00023136"/>
    </source>
</evidence>
<dbReference type="PROSITE" id="PS50112">
    <property type="entry name" value="PAS"/>
    <property type="match status" value="3"/>
</dbReference>
<accession>A0A7C9INI3</accession>
<dbReference type="SMART" id="SM00091">
    <property type="entry name" value="PAS"/>
    <property type="match status" value="4"/>
</dbReference>
<feature type="domain" description="PAS" evidence="9">
    <location>
        <begin position="693"/>
        <end position="765"/>
    </location>
</feature>
<sequence length="1032" mass="111479">MPKGLVRTTVLVAAALLGAALVVVPGSWVVLDSENARFAAAQRAQTQLVLAEAKVALEASLAARLTSLRALAAFAASQPDVGEAEFAIFAQGLAASLPDIRSVQLARNFVVSHLYPQSRNNGILGLDLRAHLPPAQQAALERAVDANAPVLDGPVPLLQGGIGLIIRSPVLAPHGGGQPPQRWGLATIILDADAFFAQATPPDSGIRLAIRSAGQTDRENRLLFGHGAVFNDAPVLLNLETPGGLWQLAATPALGWTAMTTPPTLVGGSCAAWLALSAAFFILLIWPTRLRTAVAAATAALDAARQDLERTVAERTSALVAANETLGALYDHAPVGIFTSTPDGHYLKANAFLARMYGFDTPEALLDHVASIQDQIYVDFTERQRLLELLTTRGSLSNHEIRRLTRAGDVIWVSLNILAVRDDAGDIVRLEGFCTDVTKRKLAEAALARQERELRIIFENSPLGLVAFDPDGAIVKGNQRFLALMGTTAEQIQGANLVPRMPAFVREALMGALAGEPSQAEGPYTSVLGGRSLNIRAVFNPVLTGQDPSPVIASVEDISERRAQEQRLRLLRAAVEQSPASIVITDENGSIEYVNPYFTELTGYSAAEARGKTPRVLSSGIHDKAFFQAMWQVLQAGNIWRGELCNRKRNGDLYWEDSSISPIRDDQGRITHFVAVKEDITERKEREARLHQLMTEYEAIFNASSVGIVHLDSEARVVRANRCFGVLFGIAPETLAGRGLDAIHEAEPRRETLRREVLAAVAEGREASVEERFRNRSGQVVWCSIHGRRIDAERPQAGSLWIFDDITARKDLEAIREDVERIMRHDLKAPLNSILNLPELVAALGETTQEQRDILNEIEQSGRLMLDQIDLSLDLYKMETGTYAPEVQRIDLTRIVTTAAEMLVTLAKARGVTIDLPPGQVPVFALGNALLTQTIAGNLLKNALEAEPAGRVVAVRFLLAQGLAGFAVSNPTPPPPEIVPVFFEKYATSGKRGGSGLGTYSARLMAECQGGEIRLDASEAAGVTVTVRLPAA</sequence>
<dbReference type="SUPFAM" id="SSF55874">
    <property type="entry name" value="ATPase domain of HSP90 chaperone/DNA topoisomerase II/histidine kinase"/>
    <property type="match status" value="1"/>
</dbReference>
<dbReference type="NCBIfam" id="TIGR00229">
    <property type="entry name" value="sensory_box"/>
    <property type="match status" value="4"/>
</dbReference>
<feature type="transmembrane region" description="Helical" evidence="7">
    <location>
        <begin position="265"/>
        <end position="286"/>
    </location>
</feature>
<evidence type="ECO:0000259" key="10">
    <source>
        <dbReference type="PROSITE" id="PS50113"/>
    </source>
</evidence>
<dbReference type="InterPro" id="IPR042240">
    <property type="entry name" value="CHASE_sf"/>
</dbReference>
<evidence type="ECO:0000256" key="2">
    <source>
        <dbReference type="ARBA" id="ARBA00004370"/>
    </source>
</evidence>
<dbReference type="InterPro" id="IPR013656">
    <property type="entry name" value="PAS_4"/>
</dbReference>
<dbReference type="InterPro" id="IPR052155">
    <property type="entry name" value="Biofilm_reg_signaling"/>
</dbReference>
<dbReference type="InterPro" id="IPR003594">
    <property type="entry name" value="HATPase_dom"/>
</dbReference>
<evidence type="ECO:0000313" key="12">
    <source>
        <dbReference type="EMBL" id="MYL83199.1"/>
    </source>
</evidence>
<dbReference type="SMART" id="SM00388">
    <property type="entry name" value="HisKA"/>
    <property type="match status" value="1"/>
</dbReference>
<evidence type="ECO:0000259" key="11">
    <source>
        <dbReference type="PROSITE" id="PS50839"/>
    </source>
</evidence>
<dbReference type="InterPro" id="IPR036097">
    <property type="entry name" value="HisK_dim/P_sf"/>
</dbReference>
<dbReference type="CDD" id="cd00082">
    <property type="entry name" value="HisKA"/>
    <property type="match status" value="1"/>
</dbReference>
<dbReference type="EMBL" id="WVUD01000012">
    <property type="protein sequence ID" value="MYL83199.1"/>
    <property type="molecule type" value="Genomic_DNA"/>
</dbReference>
<dbReference type="PANTHER" id="PTHR44757:SF2">
    <property type="entry name" value="BIOFILM ARCHITECTURE MAINTENANCE PROTEIN MBAA"/>
    <property type="match status" value="1"/>
</dbReference>
<keyword evidence="13" id="KW-1185">Reference proteome</keyword>
<evidence type="ECO:0000256" key="4">
    <source>
        <dbReference type="ARBA" id="ARBA00022692"/>
    </source>
</evidence>
<dbReference type="Pfam" id="PF13426">
    <property type="entry name" value="PAS_9"/>
    <property type="match status" value="1"/>
</dbReference>
<dbReference type="SUPFAM" id="SSF47384">
    <property type="entry name" value="Homodimeric domain of signal transducing histidine kinase"/>
    <property type="match status" value="1"/>
</dbReference>
<evidence type="ECO:0000256" key="3">
    <source>
        <dbReference type="ARBA" id="ARBA00012438"/>
    </source>
</evidence>
<comment type="catalytic activity">
    <reaction evidence="1">
        <text>ATP + protein L-histidine = ADP + protein N-phospho-L-histidine.</text>
        <dbReference type="EC" id="2.7.13.3"/>
    </reaction>
</comment>
<dbReference type="InterPro" id="IPR035965">
    <property type="entry name" value="PAS-like_dom_sf"/>
</dbReference>
<dbReference type="GO" id="GO:0000155">
    <property type="term" value="F:phosphorelay sensor kinase activity"/>
    <property type="evidence" value="ECO:0007669"/>
    <property type="project" value="InterPro"/>
</dbReference>
<dbReference type="OrthoDB" id="9787818at2"/>
<feature type="domain" description="PAC" evidence="10">
    <location>
        <begin position="397"/>
        <end position="449"/>
    </location>
</feature>
<dbReference type="InterPro" id="IPR006189">
    <property type="entry name" value="CHASE_dom"/>
</dbReference>
<evidence type="ECO:0000259" key="9">
    <source>
        <dbReference type="PROSITE" id="PS50112"/>
    </source>
</evidence>
<dbReference type="PROSITE" id="PS50113">
    <property type="entry name" value="PAC"/>
    <property type="match status" value="2"/>
</dbReference>
<evidence type="ECO:0000259" key="8">
    <source>
        <dbReference type="PROSITE" id="PS50109"/>
    </source>
</evidence>
<dbReference type="GO" id="GO:0016020">
    <property type="term" value="C:membrane"/>
    <property type="evidence" value="ECO:0007669"/>
    <property type="project" value="UniProtKB-SubCell"/>
</dbReference>
<keyword evidence="4 7" id="KW-0812">Transmembrane</keyword>
<keyword evidence="6 7" id="KW-0472">Membrane</keyword>
<organism evidence="12 13">
    <name type="scientific">Solidesulfovibrio aerotolerans</name>
    <dbReference type="NCBI Taxonomy" id="295255"/>
    <lineage>
        <taxon>Bacteria</taxon>
        <taxon>Pseudomonadati</taxon>
        <taxon>Thermodesulfobacteriota</taxon>
        <taxon>Desulfovibrionia</taxon>
        <taxon>Desulfovibrionales</taxon>
        <taxon>Desulfovibrionaceae</taxon>
        <taxon>Solidesulfovibrio</taxon>
    </lineage>
</organism>
<dbReference type="Gene3D" id="3.30.450.350">
    <property type="entry name" value="CHASE domain"/>
    <property type="match status" value="1"/>
</dbReference>